<evidence type="ECO:0000256" key="8">
    <source>
        <dbReference type="ARBA" id="ARBA00022859"/>
    </source>
</evidence>
<evidence type="ECO:0000256" key="16">
    <source>
        <dbReference type="PIRSR" id="PIRSR037595-2"/>
    </source>
</evidence>
<dbReference type="STRING" id="38772.ENSGAGP00000012982"/>
<dbReference type="InterPro" id="IPR017241">
    <property type="entry name" value="Toll-like_receptor"/>
</dbReference>
<dbReference type="InterPro" id="IPR032675">
    <property type="entry name" value="LRR_dom_sf"/>
</dbReference>
<evidence type="ECO:0000256" key="9">
    <source>
        <dbReference type="ARBA" id="ARBA00022989"/>
    </source>
</evidence>
<dbReference type="GO" id="GO:0004888">
    <property type="term" value="F:transmembrane signaling receptor activity"/>
    <property type="evidence" value="ECO:0007669"/>
    <property type="project" value="InterPro"/>
</dbReference>
<comment type="similarity">
    <text evidence="2">Belongs to the Toll-like receptor family.</text>
</comment>
<dbReference type="Proteomes" id="UP000291020">
    <property type="component" value="Unassembled WGS sequence"/>
</dbReference>
<evidence type="ECO:0000256" key="1">
    <source>
        <dbReference type="ARBA" id="ARBA00004479"/>
    </source>
</evidence>
<dbReference type="Pfam" id="PF01582">
    <property type="entry name" value="TIR"/>
    <property type="match status" value="1"/>
</dbReference>
<dbReference type="SUPFAM" id="SSF52058">
    <property type="entry name" value="L domain-like"/>
    <property type="match status" value="1"/>
</dbReference>
<evidence type="ECO:0000256" key="3">
    <source>
        <dbReference type="ARBA" id="ARBA00022588"/>
    </source>
</evidence>
<evidence type="ECO:0000256" key="7">
    <source>
        <dbReference type="ARBA" id="ARBA00022737"/>
    </source>
</evidence>
<reference evidence="18" key="2">
    <citation type="submission" date="2025-08" db="UniProtKB">
        <authorList>
            <consortium name="Ensembl"/>
        </authorList>
    </citation>
    <scope>IDENTIFICATION</scope>
</reference>
<dbReference type="GO" id="GO:0006954">
    <property type="term" value="P:inflammatory response"/>
    <property type="evidence" value="ECO:0007669"/>
    <property type="project" value="UniProtKB-KW"/>
</dbReference>
<evidence type="ECO:0000313" key="19">
    <source>
        <dbReference type="Proteomes" id="UP000291020"/>
    </source>
</evidence>
<keyword evidence="14" id="KW-0395">Inflammatory response</keyword>
<evidence type="ECO:0000256" key="13">
    <source>
        <dbReference type="ARBA" id="ARBA00023180"/>
    </source>
</evidence>
<feature type="disulfide bond" evidence="16">
    <location>
        <begin position="404"/>
        <end position="433"/>
    </location>
</feature>
<keyword evidence="16" id="KW-1015">Disulfide bond</keyword>
<evidence type="ECO:0000259" key="17">
    <source>
        <dbReference type="PROSITE" id="PS50104"/>
    </source>
</evidence>
<dbReference type="Pfam" id="PF13855">
    <property type="entry name" value="LRR_8"/>
    <property type="match status" value="2"/>
</dbReference>
<accession>A0A452HDU6</accession>
<keyword evidence="5" id="KW-0812">Transmembrane</keyword>
<reference evidence="19" key="1">
    <citation type="journal article" date="2017" name="PLoS ONE">
        <title>The Agassiz's desert tortoise genome provides a resource for the conservation of a threatened species.</title>
        <authorList>
            <person name="Tollis M."/>
            <person name="DeNardo D.F."/>
            <person name="Cornelius J.A."/>
            <person name="Dolby G.A."/>
            <person name="Edwards T."/>
            <person name="Henen B.T."/>
            <person name="Karl A.E."/>
            <person name="Murphy R.W."/>
            <person name="Kusumi K."/>
        </authorList>
    </citation>
    <scope>NUCLEOTIDE SEQUENCE [LARGE SCALE GENOMIC DNA]</scope>
</reference>
<dbReference type="Gene3D" id="3.80.10.10">
    <property type="entry name" value="Ribonuclease Inhibitor"/>
    <property type="match status" value="1"/>
</dbReference>
<dbReference type="FunFam" id="3.40.50.10140:FF:000001">
    <property type="entry name" value="Toll-like receptor 2"/>
    <property type="match status" value="1"/>
</dbReference>
<dbReference type="GO" id="GO:0002224">
    <property type="term" value="P:toll-like receptor signaling pathway"/>
    <property type="evidence" value="ECO:0007669"/>
    <property type="project" value="InterPro"/>
</dbReference>
<dbReference type="SUPFAM" id="SSF52200">
    <property type="entry name" value="Toll/Interleukin receptor TIR domain"/>
    <property type="match status" value="1"/>
</dbReference>
<evidence type="ECO:0000256" key="15">
    <source>
        <dbReference type="ARBA" id="ARBA00066192"/>
    </source>
</evidence>
<dbReference type="GO" id="GO:0005886">
    <property type="term" value="C:plasma membrane"/>
    <property type="evidence" value="ECO:0007669"/>
    <property type="project" value="TreeGrafter"/>
</dbReference>
<keyword evidence="9" id="KW-1133">Transmembrane helix</keyword>
<evidence type="ECO:0000256" key="12">
    <source>
        <dbReference type="ARBA" id="ARBA00023170"/>
    </source>
</evidence>
<evidence type="ECO:0000256" key="5">
    <source>
        <dbReference type="ARBA" id="ARBA00022692"/>
    </source>
</evidence>
<evidence type="ECO:0000256" key="4">
    <source>
        <dbReference type="ARBA" id="ARBA00022614"/>
    </source>
</evidence>
<keyword evidence="7" id="KW-0677">Repeat</keyword>
<keyword evidence="11" id="KW-0472">Membrane</keyword>
<dbReference type="PROSITE" id="PS51450">
    <property type="entry name" value="LRR"/>
    <property type="match status" value="3"/>
</dbReference>
<evidence type="ECO:0000256" key="14">
    <source>
        <dbReference type="ARBA" id="ARBA00023198"/>
    </source>
</evidence>
<evidence type="ECO:0000313" key="18">
    <source>
        <dbReference type="Ensembl" id="ENSGAGP00000012982.1"/>
    </source>
</evidence>
<name>A0A452HDU6_9SAUR</name>
<dbReference type="SMART" id="SM00255">
    <property type="entry name" value="TIR"/>
    <property type="match status" value="1"/>
</dbReference>
<comment type="subcellular location">
    <subcellularLocation>
        <location evidence="1">Membrane</location>
        <topology evidence="1">Single-pass type I membrane protein</topology>
    </subcellularLocation>
</comment>
<keyword evidence="10" id="KW-0520">NAD</keyword>
<keyword evidence="8" id="KW-0391">Immunity</keyword>
<reference evidence="18" key="3">
    <citation type="submission" date="2025-09" db="UniProtKB">
        <authorList>
            <consortium name="Ensembl"/>
        </authorList>
    </citation>
    <scope>IDENTIFICATION</scope>
</reference>
<evidence type="ECO:0000256" key="2">
    <source>
        <dbReference type="ARBA" id="ARBA00009634"/>
    </source>
</evidence>
<organism evidence="18 19">
    <name type="scientific">Gopherus agassizii</name>
    <name type="common">Agassiz's desert tortoise</name>
    <dbReference type="NCBI Taxonomy" id="38772"/>
    <lineage>
        <taxon>Eukaryota</taxon>
        <taxon>Metazoa</taxon>
        <taxon>Chordata</taxon>
        <taxon>Craniata</taxon>
        <taxon>Vertebrata</taxon>
        <taxon>Euteleostomi</taxon>
        <taxon>Archelosauria</taxon>
        <taxon>Testudinata</taxon>
        <taxon>Testudines</taxon>
        <taxon>Cryptodira</taxon>
        <taxon>Durocryptodira</taxon>
        <taxon>Testudinoidea</taxon>
        <taxon>Testudinidae</taxon>
        <taxon>Gopherus</taxon>
    </lineage>
</organism>
<evidence type="ECO:0000256" key="11">
    <source>
        <dbReference type="ARBA" id="ARBA00023136"/>
    </source>
</evidence>
<evidence type="ECO:0000256" key="10">
    <source>
        <dbReference type="ARBA" id="ARBA00023027"/>
    </source>
</evidence>
<dbReference type="PANTHER" id="PTHR24365">
    <property type="entry name" value="TOLL-LIKE RECEPTOR"/>
    <property type="match status" value="1"/>
</dbReference>
<protein>
    <recommendedName>
        <fullName evidence="17">TIR domain-containing protein</fullName>
    </recommendedName>
</protein>
<sequence length="887" mass="100562">MPAAAFSIASIRDCLGLAWKGQLPPSVLCSAPHLSPKGQRLLLCEQRCEEKTMCPLAGICIALCVVIVGLAEGDHPCLVTTDNKTATCKGQNLNCVPQHLPRTLLRLDLSYNRLKEITSGDFSVLTQLQSLDLGYNNISRIAEDAFTSNVLLEELSLFNNSLRRIPSPALKPLRKLRRLEMSNNLYLCSTLDEVFSTLRNLQEFSMGGSLIQTVGKWDFFPLKDIALQKFALKTASSLLEYQKGAFSVLNTTALWCDMALDKNPKALPMILRDLRGKPLQYLRFRNLFEFTYYTESADVFSGLAEVRASQLVFYRGKFNENLLRLALLNIQKSRIRDLSLMAIDFARSSQWNRSEAGIANLTLDSLLLQDISNPDILRFDWTFTWFSGVANLSILNVNFNFVPCDTWDEMRNVVTLDVSNNRLKDAYIYNQGCNYQGFMPKLERFLVAKNELTSLGVVAKLTASWPRLTHINASHNHIGGLKETACQWNPGLVWLVLDHNSVTMEIFKCLPITLHYLDLSYSELDRLEMSYFVRCQDLQELKLSGNKIKFIPSEWRCPSLRILAMDGNSFGVISEGSFVNMPELTSLKAGNNPYHCTCDLYGFLQETRRKGKLTLLDWPGDWTCYHPESLLDMGVAAYTPGLTECDVRVVVAISVSVTAAVIIASMVLCWRFDVLWYLQATYRIVRSKYRARHAHPARAYAYHAFISYSCSDADWVRQELLRRLESSSPPYRICIHERDFTPGKWIIDNIIENIENSYKVIFVLSRSFVDSEWCNYELYFAHQRAIGLGYEDVILVVKEAIDPKSLPNKFCKLRKMLSTKTYLEWPSEPSRQPFFWIQLRNVLGKPGAAERSQDRVSLASVELGSDEVVNSPAEEETAIDAVAGPAS</sequence>
<comment type="subunit">
    <text evidence="15">Binds MYD88 (via TIR domain).</text>
</comment>
<keyword evidence="13" id="KW-0325">Glycoprotein</keyword>
<dbReference type="GO" id="GO:0045087">
    <property type="term" value="P:innate immune response"/>
    <property type="evidence" value="ECO:0007669"/>
    <property type="project" value="UniProtKB-KW"/>
</dbReference>
<evidence type="ECO:0000256" key="6">
    <source>
        <dbReference type="ARBA" id="ARBA00022729"/>
    </source>
</evidence>
<feature type="domain" description="TIR" evidence="17">
    <location>
        <begin position="700"/>
        <end position="843"/>
    </location>
</feature>
<feature type="disulfide bond" evidence="16">
    <location>
        <begin position="486"/>
        <end position="509"/>
    </location>
</feature>
<dbReference type="FunFam" id="3.80.10.10:FF:000046">
    <property type="entry name" value="Toll-like receptor 2"/>
    <property type="match status" value="1"/>
</dbReference>
<dbReference type="InterPro" id="IPR003591">
    <property type="entry name" value="Leu-rich_rpt_typical-subtyp"/>
</dbReference>
<proteinExistence type="inferred from homology"/>
<keyword evidence="3" id="KW-0399">Innate immunity</keyword>
<keyword evidence="6" id="KW-0732">Signal</keyword>
<dbReference type="PANTHER" id="PTHR24365:SF26">
    <property type="entry name" value="TOLL-LIKE RECEPTOR 18"/>
    <property type="match status" value="1"/>
</dbReference>
<dbReference type="Ensembl" id="ENSGAGT00000014877.1">
    <property type="protein sequence ID" value="ENSGAGP00000012982.1"/>
    <property type="gene ID" value="ENSGAGG00000009967.1"/>
</dbReference>
<dbReference type="PIRSF" id="PIRSF037595">
    <property type="entry name" value="Toll-like_receptor"/>
    <property type="match status" value="1"/>
</dbReference>
<dbReference type="InterPro" id="IPR000157">
    <property type="entry name" value="TIR_dom"/>
</dbReference>
<keyword evidence="12" id="KW-0675">Receptor</keyword>
<dbReference type="PROSITE" id="PS50104">
    <property type="entry name" value="TIR"/>
    <property type="match status" value="1"/>
</dbReference>
<dbReference type="AlphaFoldDB" id="A0A452HDU6"/>
<dbReference type="InterPro" id="IPR035897">
    <property type="entry name" value="Toll_tir_struct_dom_sf"/>
</dbReference>
<dbReference type="InterPro" id="IPR001611">
    <property type="entry name" value="Leu-rich_rpt"/>
</dbReference>
<keyword evidence="4" id="KW-0433">Leucine-rich repeat</keyword>
<keyword evidence="19" id="KW-1185">Reference proteome</keyword>
<dbReference type="Gene3D" id="3.40.50.10140">
    <property type="entry name" value="Toll/interleukin-1 receptor homology (TIR) domain"/>
    <property type="match status" value="1"/>
</dbReference>
<dbReference type="SMART" id="SM00369">
    <property type="entry name" value="LRR_TYP"/>
    <property type="match status" value="6"/>
</dbReference>